<reference evidence="3" key="1">
    <citation type="journal article" date="2019" name="Plant Biotechnol. J.">
        <title>Genome sequencing of the Australian wild diploid species Gossypium australe highlights disease resistance and delayed gland morphogenesis.</title>
        <authorList>
            <person name="Cai Y."/>
            <person name="Cai X."/>
            <person name="Wang Q."/>
            <person name="Wang P."/>
            <person name="Zhang Y."/>
            <person name="Cai C."/>
            <person name="Xu Y."/>
            <person name="Wang K."/>
            <person name="Zhou Z."/>
            <person name="Wang C."/>
            <person name="Geng S."/>
            <person name="Li B."/>
            <person name="Dong Q."/>
            <person name="Hou Y."/>
            <person name="Wang H."/>
            <person name="Ai P."/>
            <person name="Liu Z."/>
            <person name="Yi F."/>
            <person name="Sun M."/>
            <person name="An G."/>
            <person name="Cheng J."/>
            <person name="Zhang Y."/>
            <person name="Shi Q."/>
            <person name="Xie Y."/>
            <person name="Shi X."/>
            <person name="Chang Y."/>
            <person name="Huang F."/>
            <person name="Chen Y."/>
            <person name="Hong S."/>
            <person name="Mi L."/>
            <person name="Sun Q."/>
            <person name="Zhang L."/>
            <person name="Zhou B."/>
            <person name="Peng R."/>
            <person name="Zhang X."/>
            <person name="Liu F."/>
        </authorList>
    </citation>
    <scope>NUCLEOTIDE SEQUENCE [LARGE SCALE GENOMIC DNA]</scope>
    <source>
        <strain evidence="3">cv. PA1801</strain>
    </source>
</reference>
<name>A0A5B6WDD3_9ROSI</name>
<keyword evidence="3" id="KW-1185">Reference proteome</keyword>
<dbReference type="OrthoDB" id="1001372at2759"/>
<dbReference type="PANTHER" id="PTHR47266">
    <property type="entry name" value="ENDONUCLEASE-RELATED"/>
    <property type="match status" value="1"/>
</dbReference>
<evidence type="ECO:0000313" key="2">
    <source>
        <dbReference type="EMBL" id="KAA3479791.1"/>
    </source>
</evidence>
<protein>
    <submittedName>
        <fullName evidence="2">Pol polyprotein</fullName>
    </submittedName>
</protein>
<dbReference type="InterPro" id="IPR036397">
    <property type="entry name" value="RNaseH_sf"/>
</dbReference>
<gene>
    <name evidence="2" type="ORF">EPI10_020274</name>
</gene>
<comment type="caution">
    <text evidence="2">The sequence shown here is derived from an EMBL/GenBank/DDBJ whole genome shotgun (WGS) entry which is preliminary data.</text>
</comment>
<organism evidence="2 3">
    <name type="scientific">Gossypium australe</name>
    <dbReference type="NCBI Taxonomy" id="47621"/>
    <lineage>
        <taxon>Eukaryota</taxon>
        <taxon>Viridiplantae</taxon>
        <taxon>Streptophyta</taxon>
        <taxon>Embryophyta</taxon>
        <taxon>Tracheophyta</taxon>
        <taxon>Spermatophyta</taxon>
        <taxon>Magnoliopsida</taxon>
        <taxon>eudicotyledons</taxon>
        <taxon>Gunneridae</taxon>
        <taxon>Pentapetalae</taxon>
        <taxon>rosids</taxon>
        <taxon>malvids</taxon>
        <taxon>Malvales</taxon>
        <taxon>Malvaceae</taxon>
        <taxon>Malvoideae</taxon>
        <taxon>Gossypium</taxon>
    </lineage>
</organism>
<dbReference type="InterPro" id="IPR012337">
    <property type="entry name" value="RNaseH-like_sf"/>
</dbReference>
<evidence type="ECO:0000313" key="3">
    <source>
        <dbReference type="Proteomes" id="UP000325315"/>
    </source>
</evidence>
<dbReference type="Proteomes" id="UP000325315">
    <property type="component" value="Unassembled WGS sequence"/>
</dbReference>
<feature type="domain" description="Integrase catalytic" evidence="1">
    <location>
        <begin position="38"/>
        <end position="215"/>
    </location>
</feature>
<dbReference type="EMBL" id="SMMG02000003">
    <property type="protein sequence ID" value="KAA3479791.1"/>
    <property type="molecule type" value="Genomic_DNA"/>
</dbReference>
<accession>A0A5B6WDD3</accession>
<dbReference type="PROSITE" id="PS50994">
    <property type="entry name" value="INTEGRASE"/>
    <property type="match status" value="1"/>
</dbReference>
<sequence length="232" mass="27801">MCKSYNQEVCSRMQGSWDLVSFSFIPKWGTFWRFSHRRKGFPSWIFLADFIQGHISICKELRSMYILVAENYIPKWVEVEAYPTNDAKVVMRFLHKHIFTRFWTLRALTSNEGSHFRNKWLKSLLEKYDVKHKVATAYHLQKNGQANRANQDIKGILKKVLNLDLKQVGERRMLQIDELKELRLFSYENAKIFKGKTKRWHDKRRQPREFEVGKRVLLFNSRLKLFPGKLKS</sequence>
<dbReference type="AlphaFoldDB" id="A0A5B6WDD3"/>
<proteinExistence type="predicted"/>
<dbReference type="GO" id="GO:0015074">
    <property type="term" value="P:DNA integration"/>
    <property type="evidence" value="ECO:0007669"/>
    <property type="project" value="InterPro"/>
</dbReference>
<dbReference type="GO" id="GO:0003676">
    <property type="term" value="F:nucleic acid binding"/>
    <property type="evidence" value="ECO:0007669"/>
    <property type="project" value="InterPro"/>
</dbReference>
<evidence type="ECO:0000259" key="1">
    <source>
        <dbReference type="PROSITE" id="PS50994"/>
    </source>
</evidence>
<dbReference type="Gene3D" id="3.30.420.10">
    <property type="entry name" value="Ribonuclease H-like superfamily/Ribonuclease H"/>
    <property type="match status" value="1"/>
</dbReference>
<dbReference type="InterPro" id="IPR001584">
    <property type="entry name" value="Integrase_cat-core"/>
</dbReference>
<dbReference type="SUPFAM" id="SSF53098">
    <property type="entry name" value="Ribonuclease H-like"/>
    <property type="match status" value="1"/>
</dbReference>
<dbReference type="InterPro" id="IPR052160">
    <property type="entry name" value="Gypsy_RT_Integrase-like"/>
</dbReference>